<dbReference type="Proteomes" id="UP000239210">
    <property type="component" value="Unassembled WGS sequence"/>
</dbReference>
<sequence>MSSPYSGATPVGGSGSGYPPEPPQANYAVPPTAEQGYAGYEQTTGYEQSSAYDQGYGAHAGERGTPMTETGRPDVEGTSVGQLISEVTTDLSVLMRQELALAKAELTVEAKKAGQGAGAFGAAGFAGYMVLLFLSFALWWALENVMDAGLAALIVAVLWGVIGAIAFVIGRKKFRQVNPKPERTVDTLQQVPGALKPN</sequence>
<proteinExistence type="predicted"/>
<dbReference type="InterPro" id="IPR009937">
    <property type="entry name" value="Phage_holin_3_6"/>
</dbReference>
<keyword evidence="2" id="KW-0812">Transmembrane</keyword>
<dbReference type="EMBL" id="PVTG01000002">
    <property type="protein sequence ID" value="PRY51184.1"/>
    <property type="molecule type" value="Genomic_DNA"/>
</dbReference>
<dbReference type="Pfam" id="PF07332">
    <property type="entry name" value="Phage_holin_3_6"/>
    <property type="match status" value="1"/>
</dbReference>
<evidence type="ECO:0000256" key="1">
    <source>
        <dbReference type="SAM" id="MobiDB-lite"/>
    </source>
</evidence>
<comment type="caution">
    <text evidence="3">The sequence shown here is derived from an EMBL/GenBank/DDBJ whole genome shotgun (WGS) entry which is preliminary data.</text>
</comment>
<feature type="region of interest" description="Disordered" evidence="1">
    <location>
        <begin position="52"/>
        <end position="77"/>
    </location>
</feature>
<accession>A0A2T0TZU6</accession>
<reference evidence="3 4" key="1">
    <citation type="submission" date="2018-03" db="EMBL/GenBank/DDBJ databases">
        <title>Genomic Encyclopedia of Archaeal and Bacterial Type Strains, Phase II (KMG-II): from individual species to whole genera.</title>
        <authorList>
            <person name="Goeker M."/>
        </authorList>
    </citation>
    <scope>NUCLEOTIDE SEQUENCE [LARGE SCALE GENOMIC DNA]</scope>
    <source>
        <strain evidence="3 4">DSM 45416</strain>
    </source>
</reference>
<feature type="transmembrane region" description="Helical" evidence="2">
    <location>
        <begin position="148"/>
        <end position="170"/>
    </location>
</feature>
<keyword evidence="2" id="KW-1133">Transmembrane helix</keyword>
<keyword evidence="2" id="KW-0472">Membrane</keyword>
<name>A0A2T0TZU6_9ACTN</name>
<protein>
    <submittedName>
        <fullName evidence="3">Putative superfamily III holin-X</fullName>
    </submittedName>
</protein>
<evidence type="ECO:0000313" key="4">
    <source>
        <dbReference type="Proteomes" id="UP000239210"/>
    </source>
</evidence>
<keyword evidence="4" id="KW-1185">Reference proteome</keyword>
<gene>
    <name evidence="3" type="ORF">LY71_102249</name>
</gene>
<feature type="region of interest" description="Disordered" evidence="1">
    <location>
        <begin position="1"/>
        <end position="31"/>
    </location>
</feature>
<evidence type="ECO:0000313" key="3">
    <source>
        <dbReference type="EMBL" id="PRY51184.1"/>
    </source>
</evidence>
<dbReference type="RefSeq" id="WP_211297133.1">
    <property type="nucleotide sequence ID" value="NZ_PVTG01000002.1"/>
</dbReference>
<evidence type="ECO:0000256" key="2">
    <source>
        <dbReference type="SAM" id="Phobius"/>
    </source>
</evidence>
<dbReference type="AlphaFoldDB" id="A0A2T0TZU6"/>
<feature type="transmembrane region" description="Helical" evidence="2">
    <location>
        <begin position="119"/>
        <end position="142"/>
    </location>
</feature>
<organism evidence="3 4">
    <name type="scientific">Geodermatophilus tzadiensis</name>
    <dbReference type="NCBI Taxonomy" id="1137988"/>
    <lineage>
        <taxon>Bacteria</taxon>
        <taxon>Bacillati</taxon>
        <taxon>Actinomycetota</taxon>
        <taxon>Actinomycetes</taxon>
        <taxon>Geodermatophilales</taxon>
        <taxon>Geodermatophilaceae</taxon>
        <taxon>Geodermatophilus</taxon>
    </lineage>
</organism>